<dbReference type="SUPFAM" id="SSF46894">
    <property type="entry name" value="C-terminal effector domain of the bipartite response regulators"/>
    <property type="match status" value="1"/>
</dbReference>
<name>A0ABV4CCI2_9PSEU</name>
<evidence type="ECO:0000313" key="7">
    <source>
        <dbReference type="EMBL" id="MEY8038489.1"/>
    </source>
</evidence>
<dbReference type="InterPro" id="IPR005158">
    <property type="entry name" value="BTAD"/>
</dbReference>
<evidence type="ECO:0000259" key="6">
    <source>
        <dbReference type="PROSITE" id="PS51755"/>
    </source>
</evidence>
<dbReference type="SUPFAM" id="SSF48452">
    <property type="entry name" value="TPR-like"/>
    <property type="match status" value="1"/>
</dbReference>
<reference evidence="7 8" key="1">
    <citation type="submission" date="2024-08" db="EMBL/GenBank/DDBJ databases">
        <title>Genome mining of Saccharopolyspora cebuensis PGLac3 from Nigerian medicinal plant.</title>
        <authorList>
            <person name="Ezeobiora C.E."/>
            <person name="Igbokwe N.H."/>
            <person name="Amin D.H."/>
            <person name="Mendie U.E."/>
        </authorList>
    </citation>
    <scope>NUCLEOTIDE SEQUENCE [LARGE SCALE GENOMIC DNA]</scope>
    <source>
        <strain evidence="7 8">PGLac3</strain>
    </source>
</reference>
<gene>
    <name evidence="7" type="ORF">AB8O55_03705</name>
</gene>
<evidence type="ECO:0000256" key="2">
    <source>
        <dbReference type="ARBA" id="ARBA00023015"/>
    </source>
</evidence>
<dbReference type="InterPro" id="IPR016032">
    <property type="entry name" value="Sig_transdc_resp-reg_C-effctor"/>
</dbReference>
<proteinExistence type="inferred from homology"/>
<comment type="caution">
    <text evidence="7">The sequence shown here is derived from an EMBL/GenBank/DDBJ whole genome shotgun (WGS) entry which is preliminary data.</text>
</comment>
<dbReference type="RefSeq" id="WP_345367920.1">
    <property type="nucleotide sequence ID" value="NZ_BAABII010000020.1"/>
</dbReference>
<dbReference type="CDD" id="cd15831">
    <property type="entry name" value="BTAD"/>
    <property type="match status" value="1"/>
</dbReference>
<dbReference type="InterPro" id="IPR001867">
    <property type="entry name" value="OmpR/PhoB-type_DNA-bd"/>
</dbReference>
<dbReference type="SUPFAM" id="SSF52540">
    <property type="entry name" value="P-loop containing nucleoside triphosphate hydrolases"/>
    <property type="match status" value="1"/>
</dbReference>
<dbReference type="Pfam" id="PF03704">
    <property type="entry name" value="BTAD"/>
    <property type="match status" value="1"/>
</dbReference>
<dbReference type="PANTHER" id="PTHR35807">
    <property type="entry name" value="TRANSCRIPTIONAL REGULATOR REDD-RELATED"/>
    <property type="match status" value="1"/>
</dbReference>
<dbReference type="Gene3D" id="1.10.10.10">
    <property type="entry name" value="Winged helix-like DNA-binding domain superfamily/Winged helix DNA-binding domain"/>
    <property type="match status" value="1"/>
</dbReference>
<dbReference type="Proteomes" id="UP001564626">
    <property type="component" value="Unassembled WGS sequence"/>
</dbReference>
<dbReference type="SMART" id="SM01043">
    <property type="entry name" value="BTAD"/>
    <property type="match status" value="1"/>
</dbReference>
<dbReference type="PRINTS" id="PR00364">
    <property type="entry name" value="DISEASERSIST"/>
</dbReference>
<organism evidence="7 8">
    <name type="scientific">Saccharopolyspora cebuensis</name>
    <dbReference type="NCBI Taxonomy" id="418759"/>
    <lineage>
        <taxon>Bacteria</taxon>
        <taxon>Bacillati</taxon>
        <taxon>Actinomycetota</taxon>
        <taxon>Actinomycetes</taxon>
        <taxon>Pseudonocardiales</taxon>
        <taxon>Pseudonocardiaceae</taxon>
        <taxon>Saccharopolyspora</taxon>
    </lineage>
</organism>
<dbReference type="SMART" id="SM00862">
    <property type="entry name" value="Trans_reg_C"/>
    <property type="match status" value="1"/>
</dbReference>
<comment type="similarity">
    <text evidence="1">Belongs to the AfsR/DnrI/RedD regulatory family.</text>
</comment>
<dbReference type="InterPro" id="IPR011990">
    <property type="entry name" value="TPR-like_helical_dom_sf"/>
</dbReference>
<dbReference type="Pfam" id="PF00486">
    <property type="entry name" value="Trans_reg_C"/>
    <property type="match status" value="1"/>
</dbReference>
<keyword evidence="4" id="KW-0804">Transcription</keyword>
<dbReference type="PROSITE" id="PS51755">
    <property type="entry name" value="OMPR_PHOB"/>
    <property type="match status" value="1"/>
</dbReference>
<evidence type="ECO:0000256" key="3">
    <source>
        <dbReference type="ARBA" id="ARBA00023125"/>
    </source>
</evidence>
<feature type="DNA-binding region" description="OmpR/PhoB-type" evidence="5">
    <location>
        <begin position="1"/>
        <end position="73"/>
    </location>
</feature>
<keyword evidence="2" id="KW-0805">Transcription regulation</keyword>
<sequence>MTAPKTRALLGVLLAAAGRAVTRSALCEELWGARQPPSADKTLQLYISRLRRVLGDPRGTRLVTVPFGYRLAVRPGELDAHRFDDLAARGHRALEAGEHAAAVRALEAALRLWRGPMWAGLEHVPALAAESMRWEERRLEVQDRYFDAVLGTGGHRDVLPRIRAAVRDDPLRESTWARLLLALHRDGRSTEALRAYAAARRRFAEELGAEPGPELRRIHQRLLAESAGAEPVCQLPPPVADFVGRRVELTELRRGVGGAGPLLVTGPPGAGKTALAVQVAHAARADFPGAQLHADLRGCRGRPADPAKVLGGFLRALGVAEPPSSLGERAAEFRARLADRRALVVLDDAADEAQVRPLLPGAGPCAALITSRSRLGGLEGVRRWELDVLPADDAGELINRVAGGARPRDVTALVRCCGRLPLALRIVGARLATGTRSAARLAEDLAPEEHRLDGLVIGDLNVRTRLASSYRRLGPQARRAFRCVGALGAEPVPAGRVAAALGVDAARARQYLDELVAVHLVEPVGTPSAVRFRMHELIRFYAREVALAEVAAARGGHLASAR</sequence>
<dbReference type="EMBL" id="JBGEHV010000004">
    <property type="protein sequence ID" value="MEY8038489.1"/>
    <property type="molecule type" value="Genomic_DNA"/>
</dbReference>
<accession>A0ABV4CCI2</accession>
<dbReference type="InterPro" id="IPR051677">
    <property type="entry name" value="AfsR-DnrI-RedD_regulator"/>
</dbReference>
<evidence type="ECO:0000313" key="8">
    <source>
        <dbReference type="Proteomes" id="UP001564626"/>
    </source>
</evidence>
<dbReference type="InterPro" id="IPR027417">
    <property type="entry name" value="P-loop_NTPase"/>
</dbReference>
<evidence type="ECO:0000256" key="1">
    <source>
        <dbReference type="ARBA" id="ARBA00005820"/>
    </source>
</evidence>
<dbReference type="Gene3D" id="3.40.50.300">
    <property type="entry name" value="P-loop containing nucleotide triphosphate hydrolases"/>
    <property type="match status" value="1"/>
</dbReference>
<evidence type="ECO:0000256" key="4">
    <source>
        <dbReference type="ARBA" id="ARBA00023163"/>
    </source>
</evidence>
<keyword evidence="3 5" id="KW-0238">DNA-binding</keyword>
<dbReference type="PANTHER" id="PTHR35807:SF1">
    <property type="entry name" value="TRANSCRIPTIONAL REGULATOR REDD"/>
    <property type="match status" value="1"/>
</dbReference>
<keyword evidence="8" id="KW-1185">Reference proteome</keyword>
<protein>
    <submittedName>
        <fullName evidence="7">BTAD domain-containing putative transcriptional regulator</fullName>
    </submittedName>
</protein>
<dbReference type="Gene3D" id="1.25.40.10">
    <property type="entry name" value="Tetratricopeptide repeat domain"/>
    <property type="match status" value="1"/>
</dbReference>
<dbReference type="InterPro" id="IPR036388">
    <property type="entry name" value="WH-like_DNA-bd_sf"/>
</dbReference>
<evidence type="ECO:0000256" key="5">
    <source>
        <dbReference type="PROSITE-ProRule" id="PRU01091"/>
    </source>
</evidence>
<feature type="domain" description="OmpR/PhoB-type" evidence="6">
    <location>
        <begin position="1"/>
        <end position="73"/>
    </location>
</feature>